<name>A0A0N5AG86_9BILA</name>
<proteinExistence type="predicted"/>
<dbReference type="WBParaSite" id="SMUV_0000332201-mRNA-1">
    <property type="protein sequence ID" value="SMUV_0000332201-mRNA-1"/>
    <property type="gene ID" value="SMUV_0000332201"/>
</dbReference>
<dbReference type="AlphaFoldDB" id="A0A0N5AG86"/>
<reference evidence="2" key="1">
    <citation type="submission" date="2017-02" db="UniProtKB">
        <authorList>
            <consortium name="WormBaseParasite"/>
        </authorList>
    </citation>
    <scope>IDENTIFICATION</scope>
</reference>
<evidence type="ECO:0000313" key="1">
    <source>
        <dbReference type="Proteomes" id="UP000046393"/>
    </source>
</evidence>
<sequence>MDGWMDVSLLTLRVLMTFFDSDDDRSLKTTETTTPTQYLPTAATARALATARDRAPATATAGYLWLFSIDQ</sequence>
<protein>
    <submittedName>
        <fullName evidence="2">Secreted protein</fullName>
    </submittedName>
</protein>
<evidence type="ECO:0000313" key="2">
    <source>
        <dbReference type="WBParaSite" id="SMUV_0000332201-mRNA-1"/>
    </source>
</evidence>
<organism evidence="1 2">
    <name type="scientific">Syphacia muris</name>
    <dbReference type="NCBI Taxonomy" id="451379"/>
    <lineage>
        <taxon>Eukaryota</taxon>
        <taxon>Metazoa</taxon>
        <taxon>Ecdysozoa</taxon>
        <taxon>Nematoda</taxon>
        <taxon>Chromadorea</taxon>
        <taxon>Rhabditida</taxon>
        <taxon>Spirurina</taxon>
        <taxon>Oxyuridomorpha</taxon>
        <taxon>Oxyuroidea</taxon>
        <taxon>Oxyuridae</taxon>
        <taxon>Syphacia</taxon>
    </lineage>
</organism>
<accession>A0A0N5AG86</accession>
<keyword evidence="1" id="KW-1185">Reference proteome</keyword>
<dbReference type="Proteomes" id="UP000046393">
    <property type="component" value="Unplaced"/>
</dbReference>